<dbReference type="InterPro" id="IPR018687">
    <property type="entry name" value="DUF2177_membr"/>
</dbReference>
<dbReference type="AlphaFoldDB" id="A0A6N6VKQ5"/>
<keyword evidence="1" id="KW-0812">Transmembrane</keyword>
<feature type="transmembrane region" description="Helical" evidence="1">
    <location>
        <begin position="7"/>
        <end position="29"/>
    </location>
</feature>
<protein>
    <submittedName>
        <fullName evidence="2">DUF2177 family protein</fullName>
    </submittedName>
</protein>
<dbReference type="EMBL" id="WESC01000013">
    <property type="protein sequence ID" value="KAB7739138.1"/>
    <property type="molecule type" value="Genomic_DNA"/>
</dbReference>
<keyword evidence="3" id="KW-1185">Reference proteome</keyword>
<dbReference type="Proteomes" id="UP000468901">
    <property type="component" value="Unassembled WGS sequence"/>
</dbReference>
<feature type="transmembrane region" description="Helical" evidence="1">
    <location>
        <begin position="49"/>
        <end position="68"/>
    </location>
</feature>
<reference evidence="2 3" key="1">
    <citation type="submission" date="2019-09" db="EMBL/GenBank/DDBJ databases">
        <title>Parvibaculum sedimenti sp. nov., isolated from sediment.</title>
        <authorList>
            <person name="Wang Y."/>
        </authorList>
    </citation>
    <scope>NUCLEOTIDE SEQUENCE [LARGE SCALE GENOMIC DNA]</scope>
    <source>
        <strain evidence="2 3">HXT-9</strain>
    </source>
</reference>
<evidence type="ECO:0000313" key="2">
    <source>
        <dbReference type="EMBL" id="KAB7739138.1"/>
    </source>
</evidence>
<name>A0A6N6VKQ5_9HYPH</name>
<gene>
    <name evidence="2" type="ORF">F2P47_14105</name>
</gene>
<keyword evidence="1" id="KW-1133">Transmembrane helix</keyword>
<feature type="transmembrane region" description="Helical" evidence="1">
    <location>
        <begin position="73"/>
        <end position="91"/>
    </location>
</feature>
<feature type="transmembrane region" description="Helical" evidence="1">
    <location>
        <begin position="111"/>
        <end position="136"/>
    </location>
</feature>
<accession>A0A6N6VKQ5</accession>
<dbReference type="RefSeq" id="WP_152217021.1">
    <property type="nucleotide sequence ID" value="NZ_JBAQYD010000387.1"/>
</dbReference>
<sequence length="139" mass="14901">MQRHIIAWASTALVFVALDAFWLSTMQGFYRRALGELMLEQGFRPAPAIIFYLIFISGIVVFAVAPALAGGRALPALVYGAFFGFCSYATYDLTNQATLARWPASLTLVDLAWGTVLSGASGFFGAVVAGLILSWISAP</sequence>
<evidence type="ECO:0000313" key="3">
    <source>
        <dbReference type="Proteomes" id="UP000468901"/>
    </source>
</evidence>
<dbReference type="Pfam" id="PF09945">
    <property type="entry name" value="DUF2177"/>
    <property type="match status" value="1"/>
</dbReference>
<comment type="caution">
    <text evidence="2">The sequence shown here is derived from an EMBL/GenBank/DDBJ whole genome shotgun (WGS) entry which is preliminary data.</text>
</comment>
<proteinExistence type="predicted"/>
<organism evidence="2 3">
    <name type="scientific">Parvibaculum sedimenti</name>
    <dbReference type="NCBI Taxonomy" id="2608632"/>
    <lineage>
        <taxon>Bacteria</taxon>
        <taxon>Pseudomonadati</taxon>
        <taxon>Pseudomonadota</taxon>
        <taxon>Alphaproteobacteria</taxon>
        <taxon>Hyphomicrobiales</taxon>
        <taxon>Parvibaculaceae</taxon>
        <taxon>Parvibaculum</taxon>
    </lineage>
</organism>
<keyword evidence="1" id="KW-0472">Membrane</keyword>
<evidence type="ECO:0000256" key="1">
    <source>
        <dbReference type="SAM" id="Phobius"/>
    </source>
</evidence>